<keyword evidence="3" id="KW-1185">Reference proteome</keyword>
<organism evidence="2 3">
    <name type="scientific">Auricularia subglabra (strain TFB-10046 / SS5)</name>
    <name type="common">White-rot fungus</name>
    <name type="synonym">Auricularia delicata (strain TFB10046)</name>
    <dbReference type="NCBI Taxonomy" id="717982"/>
    <lineage>
        <taxon>Eukaryota</taxon>
        <taxon>Fungi</taxon>
        <taxon>Dikarya</taxon>
        <taxon>Basidiomycota</taxon>
        <taxon>Agaricomycotina</taxon>
        <taxon>Agaricomycetes</taxon>
        <taxon>Auriculariales</taxon>
        <taxon>Auriculariaceae</taxon>
        <taxon>Auricularia</taxon>
    </lineage>
</organism>
<reference evidence="3" key="1">
    <citation type="journal article" date="2012" name="Science">
        <title>The Paleozoic origin of enzymatic lignin decomposition reconstructed from 31 fungal genomes.</title>
        <authorList>
            <person name="Floudas D."/>
            <person name="Binder M."/>
            <person name="Riley R."/>
            <person name="Barry K."/>
            <person name="Blanchette R.A."/>
            <person name="Henrissat B."/>
            <person name="Martinez A.T."/>
            <person name="Otillar R."/>
            <person name="Spatafora J.W."/>
            <person name="Yadav J.S."/>
            <person name="Aerts A."/>
            <person name="Benoit I."/>
            <person name="Boyd A."/>
            <person name="Carlson A."/>
            <person name="Copeland A."/>
            <person name="Coutinho P.M."/>
            <person name="de Vries R.P."/>
            <person name="Ferreira P."/>
            <person name="Findley K."/>
            <person name="Foster B."/>
            <person name="Gaskell J."/>
            <person name="Glotzer D."/>
            <person name="Gorecki P."/>
            <person name="Heitman J."/>
            <person name="Hesse C."/>
            <person name="Hori C."/>
            <person name="Igarashi K."/>
            <person name="Jurgens J.A."/>
            <person name="Kallen N."/>
            <person name="Kersten P."/>
            <person name="Kohler A."/>
            <person name="Kuees U."/>
            <person name="Kumar T.K.A."/>
            <person name="Kuo A."/>
            <person name="LaButti K."/>
            <person name="Larrondo L.F."/>
            <person name="Lindquist E."/>
            <person name="Ling A."/>
            <person name="Lombard V."/>
            <person name="Lucas S."/>
            <person name="Lundell T."/>
            <person name="Martin R."/>
            <person name="McLaughlin D.J."/>
            <person name="Morgenstern I."/>
            <person name="Morin E."/>
            <person name="Murat C."/>
            <person name="Nagy L.G."/>
            <person name="Nolan M."/>
            <person name="Ohm R.A."/>
            <person name="Patyshakuliyeva A."/>
            <person name="Rokas A."/>
            <person name="Ruiz-Duenas F.J."/>
            <person name="Sabat G."/>
            <person name="Salamov A."/>
            <person name="Samejima M."/>
            <person name="Schmutz J."/>
            <person name="Slot J.C."/>
            <person name="St John F."/>
            <person name="Stenlid J."/>
            <person name="Sun H."/>
            <person name="Sun S."/>
            <person name="Syed K."/>
            <person name="Tsang A."/>
            <person name="Wiebenga A."/>
            <person name="Young D."/>
            <person name="Pisabarro A."/>
            <person name="Eastwood D.C."/>
            <person name="Martin F."/>
            <person name="Cullen D."/>
            <person name="Grigoriev I.V."/>
            <person name="Hibbett D.S."/>
        </authorList>
    </citation>
    <scope>NUCLEOTIDE SEQUENCE [LARGE SCALE GENOMIC DNA]</scope>
    <source>
        <strain evidence="3">TFB10046</strain>
    </source>
</reference>
<feature type="compositionally biased region" description="Polar residues" evidence="1">
    <location>
        <begin position="153"/>
        <end position="164"/>
    </location>
</feature>
<sequence>MLQSSGPGSDSVAKVYTRSFGEQAKITLQDLSRPSTPFDSRRRRESVASVRRYVTSSPSPCQSESDELTDNGSICHGAASVRDRSADLRRRRSAPPSSSEDLDYIEYSLNEIPVHVDRDATETLRTRDPRDNGSLGPERARRSPSVKGEDPSIRNTMGPESSDNVDPVSRAGEARAPSRRASSQTRSTAKTATLQAAFALAGLSSCGVAPSWELPESMKLDPEILESDHSTSDLPEGNVPGQVTIPSKGGYILLEQVDWNITFYREIQEQVRVLAAEHLDITKPFAKQTRGGVQRVCQLVRYIHPSRRRCY</sequence>
<evidence type="ECO:0000313" key="2">
    <source>
        <dbReference type="EMBL" id="EJD33853.1"/>
    </source>
</evidence>
<evidence type="ECO:0000313" key="3">
    <source>
        <dbReference type="Proteomes" id="UP000006514"/>
    </source>
</evidence>
<accession>J0LBM2</accession>
<gene>
    <name evidence="2" type="ORF">AURDEDRAFT_131471</name>
</gene>
<dbReference type="KEGG" id="adl:AURDEDRAFT_131471"/>
<dbReference type="OrthoDB" id="3067928at2759"/>
<evidence type="ECO:0000256" key="1">
    <source>
        <dbReference type="SAM" id="MobiDB-lite"/>
    </source>
</evidence>
<feature type="compositionally biased region" description="Polar residues" evidence="1">
    <location>
        <begin position="29"/>
        <end position="38"/>
    </location>
</feature>
<feature type="compositionally biased region" description="Low complexity" evidence="1">
    <location>
        <begin position="169"/>
        <end position="189"/>
    </location>
</feature>
<dbReference type="AlphaFoldDB" id="J0LBM2"/>
<protein>
    <submittedName>
        <fullName evidence="2">Uncharacterized protein</fullName>
    </submittedName>
</protein>
<proteinExistence type="predicted"/>
<dbReference type="EMBL" id="JH688067">
    <property type="protein sequence ID" value="EJD33853.1"/>
    <property type="molecule type" value="Genomic_DNA"/>
</dbReference>
<dbReference type="InParanoid" id="J0LBM2"/>
<dbReference type="Proteomes" id="UP000006514">
    <property type="component" value="Unassembled WGS sequence"/>
</dbReference>
<name>J0LBM2_AURST</name>
<feature type="compositionally biased region" description="Basic and acidic residues" evidence="1">
    <location>
        <begin position="114"/>
        <end position="131"/>
    </location>
</feature>
<feature type="region of interest" description="Disordered" evidence="1">
    <location>
        <begin position="27"/>
        <end position="189"/>
    </location>
</feature>